<keyword evidence="7 11" id="KW-1133">Transmembrane helix</keyword>
<protein>
    <recommendedName>
        <fullName evidence="10">Xylose transport system permease protein XylH</fullName>
    </recommendedName>
</protein>
<dbReference type="PANTHER" id="PTHR32196">
    <property type="entry name" value="ABC TRANSPORTER PERMEASE PROTEIN YPHD-RELATED-RELATED"/>
    <property type="match status" value="1"/>
</dbReference>
<feature type="transmembrane region" description="Helical" evidence="11">
    <location>
        <begin position="216"/>
        <end position="237"/>
    </location>
</feature>
<evidence type="ECO:0000256" key="4">
    <source>
        <dbReference type="ARBA" id="ARBA00022519"/>
    </source>
</evidence>
<feature type="transmembrane region" description="Helical" evidence="11">
    <location>
        <begin position="171"/>
        <end position="195"/>
    </location>
</feature>
<evidence type="ECO:0000256" key="11">
    <source>
        <dbReference type="SAM" id="Phobius"/>
    </source>
</evidence>
<dbReference type="InterPro" id="IPR001851">
    <property type="entry name" value="ABC_transp_permease"/>
</dbReference>
<keyword evidence="2" id="KW-0813">Transport</keyword>
<keyword evidence="3" id="KW-1003">Cell membrane</keyword>
<dbReference type="Proteomes" id="UP000236959">
    <property type="component" value="Unassembled WGS sequence"/>
</dbReference>
<comment type="subcellular location">
    <subcellularLocation>
        <location evidence="1">Cell membrane</location>
        <topology evidence="1">Multi-pass membrane protein</topology>
    </subcellularLocation>
</comment>
<dbReference type="GO" id="GO:0022857">
    <property type="term" value="F:transmembrane transporter activity"/>
    <property type="evidence" value="ECO:0007669"/>
    <property type="project" value="InterPro"/>
</dbReference>
<comment type="function">
    <text evidence="9">Part of the binding-protein-dependent transport system for D-xylose. Probably responsible for the translocation of the substrate across the membrane.</text>
</comment>
<evidence type="ECO:0000256" key="3">
    <source>
        <dbReference type="ARBA" id="ARBA00022475"/>
    </source>
</evidence>
<keyword evidence="13" id="KW-1185">Reference proteome</keyword>
<gene>
    <name evidence="12" type="ORF">CLV41_10770</name>
</gene>
<name>A0A2S3UQT8_9HYPH</name>
<reference evidence="12 13" key="1">
    <citation type="submission" date="2018-01" db="EMBL/GenBank/DDBJ databases">
        <title>Genomic Encyclopedia of Archaeal and Bacterial Type Strains, Phase II (KMG-II): from individual species to whole genera.</title>
        <authorList>
            <person name="Goeker M."/>
        </authorList>
    </citation>
    <scope>NUCLEOTIDE SEQUENCE [LARGE SCALE GENOMIC DNA]</scope>
    <source>
        <strain evidence="12 13">DSM 17023</strain>
    </source>
</reference>
<evidence type="ECO:0000313" key="13">
    <source>
        <dbReference type="Proteomes" id="UP000236959"/>
    </source>
</evidence>
<feature type="transmembrane region" description="Helical" evidence="11">
    <location>
        <begin position="270"/>
        <end position="290"/>
    </location>
</feature>
<organism evidence="12 13">
    <name type="scientific">Roseibium marinum</name>
    <dbReference type="NCBI Taxonomy" id="281252"/>
    <lineage>
        <taxon>Bacteria</taxon>
        <taxon>Pseudomonadati</taxon>
        <taxon>Pseudomonadota</taxon>
        <taxon>Alphaproteobacteria</taxon>
        <taxon>Hyphomicrobiales</taxon>
        <taxon>Stappiaceae</taxon>
        <taxon>Roseibium</taxon>
    </lineage>
</organism>
<comment type="caution">
    <text evidence="12">The sequence shown here is derived from an EMBL/GenBank/DDBJ whole genome shotgun (WGS) entry which is preliminary data.</text>
</comment>
<feature type="transmembrane region" description="Helical" evidence="11">
    <location>
        <begin position="42"/>
        <end position="62"/>
    </location>
</feature>
<dbReference type="GO" id="GO:0005886">
    <property type="term" value="C:plasma membrane"/>
    <property type="evidence" value="ECO:0007669"/>
    <property type="project" value="UniProtKB-SubCell"/>
</dbReference>
<accession>A0A2S3UQT8</accession>
<evidence type="ECO:0000256" key="5">
    <source>
        <dbReference type="ARBA" id="ARBA00022597"/>
    </source>
</evidence>
<evidence type="ECO:0000256" key="6">
    <source>
        <dbReference type="ARBA" id="ARBA00022692"/>
    </source>
</evidence>
<evidence type="ECO:0000313" key="12">
    <source>
        <dbReference type="EMBL" id="POF30044.1"/>
    </source>
</evidence>
<feature type="transmembrane region" description="Helical" evidence="11">
    <location>
        <begin position="243"/>
        <end position="263"/>
    </location>
</feature>
<evidence type="ECO:0000256" key="7">
    <source>
        <dbReference type="ARBA" id="ARBA00022989"/>
    </source>
</evidence>
<dbReference type="CDD" id="cd06579">
    <property type="entry name" value="TM_PBP1_transp_AraH_like"/>
    <property type="match status" value="1"/>
</dbReference>
<sequence>MIKSIVRRPETGAFAAFLLTYLFFAAATSGNGFVSVNGTAGWMNLAAELGIVAIPIGLLMICGEFDLSIGSTVGAASMILALGTNHFGLPIWPMVFLALAGGALIGLCNGLAVVKTKLPSFIVTLATNFIVIGATMGFSRLIANVTSSSVIASDSAKFVFAARWGQANISIVWWVLVALAGFWVLSRSVFGNWIYATGGNLDAARGAGVPVQRVKISLFVATGTAAALVGILQAVQWNSGNSTYGMGYVFQAPIVVVIGGVLLTGGYGSVVGVVFGTALFGAISSGIFYTGWNTDWIQLFLGVLLGIAVLANNYVRRLALSSS</sequence>
<keyword evidence="6 11" id="KW-0812">Transmembrane</keyword>
<keyword evidence="5 12" id="KW-0762">Sugar transport</keyword>
<evidence type="ECO:0000256" key="1">
    <source>
        <dbReference type="ARBA" id="ARBA00004651"/>
    </source>
</evidence>
<feature type="transmembrane region" description="Helical" evidence="11">
    <location>
        <begin position="121"/>
        <end position="143"/>
    </location>
</feature>
<evidence type="ECO:0000256" key="10">
    <source>
        <dbReference type="ARBA" id="ARBA00035686"/>
    </source>
</evidence>
<evidence type="ECO:0000256" key="9">
    <source>
        <dbReference type="ARBA" id="ARBA00035611"/>
    </source>
</evidence>
<evidence type="ECO:0000256" key="8">
    <source>
        <dbReference type="ARBA" id="ARBA00023136"/>
    </source>
</evidence>
<dbReference type="PANTHER" id="PTHR32196:SF32">
    <property type="entry name" value="XYLOSE TRANSPORT SYSTEM PERMEASE PROTEIN XYLH"/>
    <property type="match status" value="1"/>
</dbReference>
<dbReference type="Pfam" id="PF02653">
    <property type="entry name" value="BPD_transp_2"/>
    <property type="match status" value="1"/>
</dbReference>
<dbReference type="EMBL" id="PPCN01000007">
    <property type="protein sequence ID" value="POF30044.1"/>
    <property type="molecule type" value="Genomic_DNA"/>
</dbReference>
<feature type="transmembrane region" description="Helical" evidence="11">
    <location>
        <begin position="94"/>
        <end position="114"/>
    </location>
</feature>
<feature type="transmembrane region" description="Helical" evidence="11">
    <location>
        <begin position="296"/>
        <end position="315"/>
    </location>
</feature>
<keyword evidence="8 11" id="KW-0472">Membrane</keyword>
<feature type="transmembrane region" description="Helical" evidence="11">
    <location>
        <begin position="69"/>
        <end position="88"/>
    </location>
</feature>
<keyword evidence="4" id="KW-0997">Cell inner membrane</keyword>
<dbReference type="RefSeq" id="WP_103223439.1">
    <property type="nucleotide sequence ID" value="NZ_PPCN01000007.1"/>
</dbReference>
<proteinExistence type="predicted"/>
<dbReference type="OrthoDB" id="7284468at2"/>
<evidence type="ECO:0000256" key="2">
    <source>
        <dbReference type="ARBA" id="ARBA00022448"/>
    </source>
</evidence>
<dbReference type="AlphaFoldDB" id="A0A2S3UQT8"/>